<dbReference type="RefSeq" id="WP_014967834.1">
    <property type="nucleotide sequence ID" value="NC_018664.1"/>
</dbReference>
<evidence type="ECO:0000256" key="5">
    <source>
        <dbReference type="ARBA" id="ARBA00035648"/>
    </source>
</evidence>
<dbReference type="AlphaFoldDB" id="K0AY30"/>
<organism evidence="8 9">
    <name type="scientific">Gottschalkia acidurici (strain ATCC 7906 / DSM 604 / BCRC 14475 / CIP 104303 / KCTC 5404 / NCIMB 10678 / 9a)</name>
    <name type="common">Clostridium acidurici</name>
    <dbReference type="NCBI Taxonomy" id="1128398"/>
    <lineage>
        <taxon>Bacteria</taxon>
        <taxon>Bacillati</taxon>
        <taxon>Bacillota</taxon>
        <taxon>Tissierellia</taxon>
        <taxon>Tissierellales</taxon>
        <taxon>Gottschalkiaceae</taxon>
        <taxon>Gottschalkia</taxon>
    </lineage>
</organism>
<keyword evidence="4" id="KW-0378">Hydrolase</keyword>
<dbReference type="EMBL" id="CP003326">
    <property type="protein sequence ID" value="AFS78698.1"/>
    <property type="molecule type" value="Genomic_DNA"/>
</dbReference>
<dbReference type="KEGG" id="cad:Curi_c16910"/>
<reference evidence="8 9" key="1">
    <citation type="journal article" date="2012" name="PLoS ONE">
        <title>The purine-utilizing bacterium Clostridium acidurici 9a: a genome-guided metabolic reconsideration.</title>
        <authorList>
            <person name="Hartwich K."/>
            <person name="Poehlein A."/>
            <person name="Daniel R."/>
        </authorList>
    </citation>
    <scope>NUCLEOTIDE SEQUENCE [LARGE SCALE GENOMIC DNA]</scope>
    <source>
        <strain evidence="9">ATCC 7906 / DSM 604 / BCRC 14475 / CIP 104303 / KCTC 5404 / NCIMB 10678 / 9a</strain>
    </source>
</reference>
<evidence type="ECO:0000313" key="8">
    <source>
        <dbReference type="EMBL" id="AFS78698.1"/>
    </source>
</evidence>
<keyword evidence="9" id="KW-1185">Reference proteome</keyword>
<accession>K0AY30</accession>
<comment type="similarity">
    <text evidence="5">Belongs to the YicC/YloC family.</text>
</comment>
<dbReference type="GO" id="GO:0016787">
    <property type="term" value="F:hydrolase activity"/>
    <property type="evidence" value="ECO:0007669"/>
    <property type="project" value="UniProtKB-KW"/>
</dbReference>
<keyword evidence="3" id="KW-0255">Endonuclease</keyword>
<evidence type="ECO:0000256" key="3">
    <source>
        <dbReference type="ARBA" id="ARBA00022759"/>
    </source>
</evidence>
<dbReference type="STRING" id="1128398.Curi_c16910"/>
<dbReference type="Proteomes" id="UP000006094">
    <property type="component" value="Chromosome"/>
</dbReference>
<name>K0AY30_GOTA9</name>
<dbReference type="GO" id="GO:0004521">
    <property type="term" value="F:RNA endonuclease activity"/>
    <property type="evidence" value="ECO:0007669"/>
    <property type="project" value="InterPro"/>
</dbReference>
<feature type="domain" description="Endoribonuclease YicC-like N-terminal" evidence="6">
    <location>
        <begin position="2"/>
        <end position="156"/>
    </location>
</feature>
<evidence type="ECO:0000256" key="1">
    <source>
        <dbReference type="ARBA" id="ARBA00001968"/>
    </source>
</evidence>
<comment type="cofactor">
    <cofactor evidence="1">
        <name>a divalent metal cation</name>
        <dbReference type="ChEBI" id="CHEBI:60240"/>
    </cofactor>
</comment>
<dbReference type="eggNOG" id="COG1561">
    <property type="taxonomic scope" value="Bacteria"/>
</dbReference>
<gene>
    <name evidence="8" type="ordered locus">Curi_c16910</name>
</gene>
<dbReference type="NCBIfam" id="TIGR00255">
    <property type="entry name" value="YicC/YloC family endoribonuclease"/>
    <property type="match status" value="1"/>
</dbReference>
<evidence type="ECO:0000259" key="7">
    <source>
        <dbReference type="Pfam" id="PF08340"/>
    </source>
</evidence>
<dbReference type="InterPro" id="IPR005229">
    <property type="entry name" value="YicC/YloC-like"/>
</dbReference>
<evidence type="ECO:0000259" key="6">
    <source>
        <dbReference type="Pfam" id="PF03755"/>
    </source>
</evidence>
<feature type="domain" description="Endoribonuclease YicC-like C-terminal" evidence="7">
    <location>
        <begin position="173"/>
        <end position="293"/>
    </location>
</feature>
<dbReference type="InterPro" id="IPR013551">
    <property type="entry name" value="YicC-like_C"/>
</dbReference>
<dbReference type="Pfam" id="PF03755">
    <property type="entry name" value="YicC-like_N"/>
    <property type="match status" value="1"/>
</dbReference>
<dbReference type="Pfam" id="PF08340">
    <property type="entry name" value="YicC-like_C"/>
    <property type="match status" value="1"/>
</dbReference>
<keyword evidence="2" id="KW-0540">Nuclease</keyword>
<dbReference type="OrthoDB" id="9771229at2"/>
<evidence type="ECO:0000313" key="9">
    <source>
        <dbReference type="Proteomes" id="UP000006094"/>
    </source>
</evidence>
<dbReference type="PANTHER" id="PTHR30636">
    <property type="entry name" value="UPF0701 PROTEIN YICC"/>
    <property type="match status" value="1"/>
</dbReference>
<evidence type="ECO:0000256" key="2">
    <source>
        <dbReference type="ARBA" id="ARBA00022722"/>
    </source>
</evidence>
<sequence length="293" mass="34204">MLRSMTGFGRGENNDGIRNFTVEVKSINHRYNDIIVKVPKHISYLEEKIKKEVKKYVTRGRVEIYIGLEYVKDIEMEVKVNIPLAQSYKNALEKICTELNIDSNLNIDLITKFPDILKTERKEEDEDEIWNTLKEGVRIALEELIAMRQEEGELLSKDIKEKTNKIESLINDIEERAPKVVLEYKEKLENRINELLENKYDIDESKLANEVAYFADKTGIDEEIVRFNSHIIQLRKSLEGNDSIGRKLDFMLQEMNREVNTIGSKVGDVEITNKVVDIKTELEKIREQIQNIE</sequence>
<evidence type="ECO:0000256" key="4">
    <source>
        <dbReference type="ARBA" id="ARBA00022801"/>
    </source>
</evidence>
<dbReference type="PANTHER" id="PTHR30636:SF3">
    <property type="entry name" value="UPF0701 PROTEIN YICC"/>
    <property type="match status" value="1"/>
</dbReference>
<dbReference type="HOGENOM" id="CLU_076609_1_0_9"/>
<dbReference type="PATRIC" id="fig|1128398.3.peg.1736"/>
<protein>
    <submittedName>
        <fullName evidence="8">YicC-like protein</fullName>
    </submittedName>
</protein>
<dbReference type="InterPro" id="IPR013527">
    <property type="entry name" value="YicC-like_N"/>
</dbReference>
<proteinExistence type="inferred from homology"/>